<feature type="compositionally biased region" description="Gly residues" evidence="4">
    <location>
        <begin position="305"/>
        <end position="314"/>
    </location>
</feature>
<dbReference type="EC" id="2.7.13.3" evidence="2"/>
<dbReference type="InterPro" id="IPR036890">
    <property type="entry name" value="HATPase_C_sf"/>
</dbReference>
<evidence type="ECO:0000256" key="3">
    <source>
        <dbReference type="ARBA" id="ARBA00023012"/>
    </source>
</evidence>
<evidence type="ECO:0000313" key="6">
    <source>
        <dbReference type="EMBL" id="RGL07015.1"/>
    </source>
</evidence>
<dbReference type="RefSeq" id="WP_117680444.1">
    <property type="nucleotide sequence ID" value="NZ_QSRJ01000021.1"/>
</dbReference>
<dbReference type="Gene3D" id="3.30.565.10">
    <property type="entry name" value="Histidine kinase-like ATPase, C-terminal domain"/>
    <property type="match status" value="1"/>
</dbReference>
<keyword evidence="6" id="KW-0547">Nucleotide-binding</keyword>
<organism evidence="6 7">
    <name type="scientific">Collinsella tanakaei</name>
    <dbReference type="NCBI Taxonomy" id="626935"/>
    <lineage>
        <taxon>Bacteria</taxon>
        <taxon>Bacillati</taxon>
        <taxon>Actinomycetota</taxon>
        <taxon>Coriobacteriia</taxon>
        <taxon>Coriobacteriales</taxon>
        <taxon>Coriobacteriaceae</taxon>
        <taxon>Collinsella</taxon>
    </lineage>
</organism>
<dbReference type="InterPro" id="IPR004358">
    <property type="entry name" value="Sig_transdc_His_kin-like_C"/>
</dbReference>
<accession>A0A3E4QNE1</accession>
<dbReference type="GO" id="GO:0004673">
    <property type="term" value="F:protein histidine kinase activity"/>
    <property type="evidence" value="ECO:0007669"/>
    <property type="project" value="UniProtKB-EC"/>
</dbReference>
<comment type="caution">
    <text evidence="6">The sequence shown here is derived from an EMBL/GenBank/DDBJ whole genome shotgun (WGS) entry which is preliminary data.</text>
</comment>
<evidence type="ECO:0000313" key="7">
    <source>
        <dbReference type="Proteomes" id="UP000260943"/>
    </source>
</evidence>
<feature type="domain" description="Histidine kinase/HSP90-like ATPase" evidence="5">
    <location>
        <begin position="84"/>
        <end position="189"/>
    </location>
</feature>
<dbReference type="SUPFAM" id="SSF55874">
    <property type="entry name" value="ATPase domain of HSP90 chaperone/DNA topoisomerase II/histidine kinase"/>
    <property type="match status" value="1"/>
</dbReference>
<keyword evidence="6" id="KW-0067">ATP-binding</keyword>
<feature type="region of interest" description="Disordered" evidence="4">
    <location>
        <begin position="296"/>
        <end position="341"/>
    </location>
</feature>
<dbReference type="PRINTS" id="PR00344">
    <property type="entry name" value="BCTRLSENSOR"/>
</dbReference>
<protein>
    <recommendedName>
        <fullName evidence="2">histidine kinase</fullName>
        <ecNumber evidence="2">2.7.13.3</ecNumber>
    </recommendedName>
</protein>
<dbReference type="GO" id="GO:0005524">
    <property type="term" value="F:ATP binding"/>
    <property type="evidence" value="ECO:0007669"/>
    <property type="project" value="UniProtKB-KW"/>
</dbReference>
<evidence type="ECO:0000256" key="1">
    <source>
        <dbReference type="ARBA" id="ARBA00000085"/>
    </source>
</evidence>
<dbReference type="AlphaFoldDB" id="A0A3E4QNE1"/>
<proteinExistence type="predicted"/>
<evidence type="ECO:0000259" key="5">
    <source>
        <dbReference type="SMART" id="SM00387"/>
    </source>
</evidence>
<name>A0A3E4QNE1_9ACTN</name>
<evidence type="ECO:0000256" key="4">
    <source>
        <dbReference type="SAM" id="MobiDB-lite"/>
    </source>
</evidence>
<keyword evidence="3" id="KW-0902">Two-component regulatory system</keyword>
<evidence type="ECO:0000256" key="2">
    <source>
        <dbReference type="ARBA" id="ARBA00012438"/>
    </source>
</evidence>
<sequence>MADDFYPFVDSGDPAPDNAHLNGITSPAGTQIGAPAAGSYTTRIAVYDDMLSTPRVVVITQNDVRAYLEEVTNTVYRCMKEQGGNISLMVIREIVENFIHARFMEPIISVLDGGSTIRFADQGPGIADKERAFDFGVTSADREQKRYIRGTGAGFPMVQQYLENVGGAISIEDNLNKGTVITVSVDPARVAEIEAASARGAAVRSGHPAVNANVGQHVQPAPFNQQAAPQQPVQPYGAMPQGQIAPESGAGAQDAMQRAVDATGVQHDASSAYQDYGEPAQQNPYGVAWQNGQTTGGYQQQGWGAAAGGPGTAGAGMPAAGPSPWGQQHPQQMQQRPPQQYANQYPPQFQQPYAAGYPYPGYPPQMGQVPPMGMGYMPAQTPYPTCPQGMGQMGQPQPQVNGGMPYINERGREALQYLATYEMCGPTDLTTAYGHSNATWSRELNALTAAGLVAKHGQKRILTDMGRYWLQENQ</sequence>
<dbReference type="InterPro" id="IPR003594">
    <property type="entry name" value="HATPase_dom"/>
</dbReference>
<dbReference type="GO" id="GO:0000160">
    <property type="term" value="P:phosphorelay signal transduction system"/>
    <property type="evidence" value="ECO:0007669"/>
    <property type="project" value="UniProtKB-KW"/>
</dbReference>
<dbReference type="EMBL" id="QSRJ01000021">
    <property type="protein sequence ID" value="RGL07015.1"/>
    <property type="molecule type" value="Genomic_DNA"/>
</dbReference>
<dbReference type="Proteomes" id="UP000260943">
    <property type="component" value="Unassembled WGS sequence"/>
</dbReference>
<feature type="compositionally biased region" description="Low complexity" evidence="4">
    <location>
        <begin position="315"/>
        <end position="341"/>
    </location>
</feature>
<reference evidence="6 7" key="1">
    <citation type="submission" date="2018-08" db="EMBL/GenBank/DDBJ databases">
        <title>A genome reference for cultivated species of the human gut microbiota.</title>
        <authorList>
            <person name="Zou Y."/>
            <person name="Xue W."/>
            <person name="Luo G."/>
        </authorList>
    </citation>
    <scope>NUCLEOTIDE SEQUENCE [LARGE SCALE GENOMIC DNA]</scope>
    <source>
        <strain evidence="6 7">TF08-14</strain>
    </source>
</reference>
<comment type="catalytic activity">
    <reaction evidence="1">
        <text>ATP + protein L-histidine = ADP + protein N-phospho-L-histidine.</text>
        <dbReference type="EC" id="2.7.13.3"/>
    </reaction>
</comment>
<dbReference type="Pfam" id="PF02518">
    <property type="entry name" value="HATPase_c"/>
    <property type="match status" value="1"/>
</dbReference>
<gene>
    <name evidence="6" type="ORF">DXC81_11090</name>
</gene>
<dbReference type="SMART" id="SM00387">
    <property type="entry name" value="HATPase_c"/>
    <property type="match status" value="1"/>
</dbReference>